<dbReference type="RefSeq" id="WP_185659002.1">
    <property type="nucleotide sequence ID" value="NZ_CAWPOO010000006.1"/>
</dbReference>
<keyword evidence="1" id="KW-0732">Signal</keyword>
<feature type="signal peptide" evidence="1">
    <location>
        <begin position="1"/>
        <end position="20"/>
    </location>
</feature>
<proteinExistence type="predicted"/>
<evidence type="ECO:0000313" key="3">
    <source>
        <dbReference type="Proteomes" id="UP000526501"/>
    </source>
</evidence>
<comment type="caution">
    <text evidence="2">The sequence shown here is derived from an EMBL/GenBank/DDBJ whole genome shotgun (WGS) entry which is preliminary data.</text>
</comment>
<dbReference type="Proteomes" id="UP000526501">
    <property type="component" value="Unassembled WGS sequence"/>
</dbReference>
<dbReference type="EMBL" id="JACHVC010000006">
    <property type="protein sequence ID" value="MBC2605109.1"/>
    <property type="molecule type" value="Genomic_DNA"/>
</dbReference>
<protein>
    <submittedName>
        <fullName evidence="2">Uncharacterized protein</fullName>
    </submittedName>
</protein>
<dbReference type="AlphaFoldDB" id="A0A7X1B474"/>
<name>A0A7X1B474_9BACT</name>
<gene>
    <name evidence="2" type="ORF">H5P27_03545</name>
</gene>
<evidence type="ECO:0000313" key="2">
    <source>
        <dbReference type="EMBL" id="MBC2605109.1"/>
    </source>
</evidence>
<accession>A0A7X1B474</accession>
<sequence>MKSLASILCLFATVLNVAVAYSGGMLFCEHDEGSSHLVSAAVHASNHHVDDCHQVAELADCVGHELGDCDSCTDTNFAQDGARELLRNADQARLAPPLFVYLEAFWIVDDHAFELVTENGFSSRSHRVPPARYNCLLARETVLRI</sequence>
<feature type="chain" id="PRO_5031431457" evidence="1">
    <location>
        <begin position="21"/>
        <end position="145"/>
    </location>
</feature>
<organism evidence="2 3">
    <name type="scientific">Pelagicoccus albus</name>
    <dbReference type="NCBI Taxonomy" id="415222"/>
    <lineage>
        <taxon>Bacteria</taxon>
        <taxon>Pseudomonadati</taxon>
        <taxon>Verrucomicrobiota</taxon>
        <taxon>Opitutia</taxon>
        <taxon>Puniceicoccales</taxon>
        <taxon>Pelagicoccaceae</taxon>
        <taxon>Pelagicoccus</taxon>
    </lineage>
</organism>
<reference evidence="2 3" key="1">
    <citation type="submission" date="2020-07" db="EMBL/GenBank/DDBJ databases">
        <authorList>
            <person name="Feng X."/>
        </authorList>
    </citation>
    <scope>NUCLEOTIDE SEQUENCE [LARGE SCALE GENOMIC DNA]</scope>
    <source>
        <strain evidence="2 3">JCM23202</strain>
    </source>
</reference>
<evidence type="ECO:0000256" key="1">
    <source>
        <dbReference type="SAM" id="SignalP"/>
    </source>
</evidence>
<keyword evidence="3" id="KW-1185">Reference proteome</keyword>